<keyword evidence="5" id="KW-0547">Nucleotide-binding</keyword>
<dbReference type="Proteomes" id="UP000183940">
    <property type="component" value="Unassembled WGS sequence"/>
</dbReference>
<dbReference type="STRING" id="1925591.BI308_00080"/>
<dbReference type="EC" id="2.7.13.3" evidence="2"/>
<dbReference type="CDD" id="cd00082">
    <property type="entry name" value="HisKA"/>
    <property type="match status" value="1"/>
</dbReference>
<dbReference type="PROSITE" id="PS50109">
    <property type="entry name" value="HIS_KIN"/>
    <property type="match status" value="1"/>
</dbReference>
<dbReference type="SUPFAM" id="SSF52172">
    <property type="entry name" value="CheY-like"/>
    <property type="match status" value="1"/>
</dbReference>
<sequence>MPKNQDSGFILIVDDNPTNLSVLSEALSSEGFRFRVAMDGESTLTLVERNQPELILLDVQMPGMDGFEVCSRLKEKPLTEKIPIIFATALSDTESKTKGFALGAVDYIPKPFDREEVLARVRVHLQLKHLRESLEDQVRDRTAALQQAQVQLVQQEKLSSLGEMVAGIAHELNNPITFLSSNIEPLKDYVLGVKDILHLYEQDCPKPSAELEKAIDDLDLDFVLEDMEKIIESFTLGVKRIKNITESLRIFSRADSETKIEADLHACLDSTLTILQHRIKGSGDRAPIEIIKTYNCLPPVLCYPGPLNQVFMNILANGIDALDESLLQGKLDNPKLEIQTKLLPSDKIEIQITDNGLGIPESIQTRLFEPLFTTKPVGKGTGLGLAIAHQIVVEKHQGQLSVESHLGKGTTFTIEIPIQS</sequence>
<keyword evidence="3 9" id="KW-0597">Phosphoprotein</keyword>
<dbReference type="PANTHER" id="PTHR43065:SF10">
    <property type="entry name" value="PEROXIDE STRESS-ACTIVATED HISTIDINE KINASE MAK3"/>
    <property type="match status" value="1"/>
</dbReference>
<dbReference type="PRINTS" id="PR00344">
    <property type="entry name" value="BCTRLSENSOR"/>
</dbReference>
<evidence type="ECO:0000259" key="11">
    <source>
        <dbReference type="PROSITE" id="PS50110"/>
    </source>
</evidence>
<dbReference type="CDD" id="cd19920">
    <property type="entry name" value="REC_PA4781-like"/>
    <property type="match status" value="1"/>
</dbReference>
<evidence type="ECO:0000256" key="5">
    <source>
        <dbReference type="ARBA" id="ARBA00022741"/>
    </source>
</evidence>
<dbReference type="EMBL" id="MLAW01000001">
    <property type="protein sequence ID" value="OJJ27416.1"/>
    <property type="molecule type" value="Genomic_DNA"/>
</dbReference>
<dbReference type="InterPro" id="IPR005467">
    <property type="entry name" value="His_kinase_dom"/>
</dbReference>
<feature type="domain" description="Histidine kinase" evidence="10">
    <location>
        <begin position="167"/>
        <end position="420"/>
    </location>
</feature>
<keyword evidence="7" id="KW-0067">ATP-binding</keyword>
<dbReference type="Pfam" id="PF02518">
    <property type="entry name" value="HATPase_c"/>
    <property type="match status" value="1"/>
</dbReference>
<dbReference type="Gene3D" id="3.40.50.2300">
    <property type="match status" value="1"/>
</dbReference>
<gene>
    <name evidence="12" type="ORF">BI308_00080</name>
</gene>
<dbReference type="InterPro" id="IPR001789">
    <property type="entry name" value="Sig_transdc_resp-reg_receiver"/>
</dbReference>
<feature type="modified residue" description="4-aspartylphosphate" evidence="9">
    <location>
        <position position="58"/>
    </location>
</feature>
<dbReference type="Gene3D" id="3.30.565.10">
    <property type="entry name" value="Histidine kinase-like ATPase, C-terminal domain"/>
    <property type="match status" value="1"/>
</dbReference>
<dbReference type="InterPro" id="IPR003594">
    <property type="entry name" value="HATPase_dom"/>
</dbReference>
<evidence type="ECO:0000256" key="9">
    <source>
        <dbReference type="PROSITE-ProRule" id="PRU00169"/>
    </source>
</evidence>
<dbReference type="InterPro" id="IPR011006">
    <property type="entry name" value="CheY-like_superfamily"/>
</dbReference>
<dbReference type="SMART" id="SM00387">
    <property type="entry name" value="HATPase_c"/>
    <property type="match status" value="1"/>
</dbReference>
<proteinExistence type="predicted"/>
<dbReference type="InterPro" id="IPR004358">
    <property type="entry name" value="Sig_transdc_His_kin-like_C"/>
</dbReference>
<dbReference type="SMART" id="SM00388">
    <property type="entry name" value="HisKA"/>
    <property type="match status" value="1"/>
</dbReference>
<dbReference type="InterPro" id="IPR003661">
    <property type="entry name" value="HisK_dim/P_dom"/>
</dbReference>
<dbReference type="SMART" id="SM00448">
    <property type="entry name" value="REC"/>
    <property type="match status" value="1"/>
</dbReference>
<dbReference type="SUPFAM" id="SSF47384">
    <property type="entry name" value="Homodimeric domain of signal transducing histidine kinase"/>
    <property type="match status" value="1"/>
</dbReference>
<dbReference type="PANTHER" id="PTHR43065">
    <property type="entry name" value="SENSOR HISTIDINE KINASE"/>
    <property type="match status" value="1"/>
</dbReference>
<dbReference type="Pfam" id="PF00072">
    <property type="entry name" value="Response_reg"/>
    <property type="match status" value="1"/>
</dbReference>
<keyword evidence="13" id="KW-1185">Reference proteome</keyword>
<evidence type="ECO:0000256" key="4">
    <source>
        <dbReference type="ARBA" id="ARBA00022679"/>
    </source>
</evidence>
<evidence type="ECO:0000313" key="13">
    <source>
        <dbReference type="Proteomes" id="UP000183940"/>
    </source>
</evidence>
<comment type="caution">
    <text evidence="12">The sequence shown here is derived from an EMBL/GenBank/DDBJ whole genome shotgun (WGS) entry which is preliminary data.</text>
</comment>
<evidence type="ECO:0000313" key="12">
    <source>
        <dbReference type="EMBL" id="OJJ27416.1"/>
    </source>
</evidence>
<evidence type="ECO:0000259" key="10">
    <source>
        <dbReference type="PROSITE" id="PS50109"/>
    </source>
</evidence>
<evidence type="ECO:0000256" key="1">
    <source>
        <dbReference type="ARBA" id="ARBA00000085"/>
    </source>
</evidence>
<accession>A0A1L9QXQ0</accession>
<keyword evidence="8" id="KW-0902">Two-component regulatory system</keyword>
<keyword evidence="6 12" id="KW-0418">Kinase</keyword>
<dbReference type="GO" id="GO:0005524">
    <property type="term" value="F:ATP binding"/>
    <property type="evidence" value="ECO:0007669"/>
    <property type="project" value="UniProtKB-KW"/>
</dbReference>
<organism evidence="12 13">
    <name type="scientific">Roseofilum reptotaenium AO1-A</name>
    <dbReference type="NCBI Taxonomy" id="1925591"/>
    <lineage>
        <taxon>Bacteria</taxon>
        <taxon>Bacillati</taxon>
        <taxon>Cyanobacteriota</taxon>
        <taxon>Cyanophyceae</taxon>
        <taxon>Desertifilales</taxon>
        <taxon>Desertifilaceae</taxon>
        <taxon>Roseofilum</taxon>
    </lineage>
</organism>
<evidence type="ECO:0000256" key="7">
    <source>
        <dbReference type="ARBA" id="ARBA00022840"/>
    </source>
</evidence>
<dbReference type="InterPro" id="IPR036097">
    <property type="entry name" value="HisK_dim/P_sf"/>
</dbReference>
<comment type="catalytic activity">
    <reaction evidence="1">
        <text>ATP + protein L-histidine = ADP + protein N-phospho-L-histidine.</text>
        <dbReference type="EC" id="2.7.13.3"/>
    </reaction>
</comment>
<evidence type="ECO:0000256" key="3">
    <source>
        <dbReference type="ARBA" id="ARBA00022553"/>
    </source>
</evidence>
<evidence type="ECO:0000256" key="6">
    <source>
        <dbReference type="ARBA" id="ARBA00022777"/>
    </source>
</evidence>
<evidence type="ECO:0000256" key="2">
    <source>
        <dbReference type="ARBA" id="ARBA00012438"/>
    </source>
</evidence>
<dbReference type="Gene3D" id="1.10.287.130">
    <property type="match status" value="1"/>
</dbReference>
<dbReference type="PROSITE" id="PS50110">
    <property type="entry name" value="RESPONSE_REGULATORY"/>
    <property type="match status" value="1"/>
</dbReference>
<dbReference type="AlphaFoldDB" id="A0A1L9QXQ0"/>
<feature type="domain" description="Response regulatory" evidence="11">
    <location>
        <begin position="9"/>
        <end position="125"/>
    </location>
</feature>
<protein>
    <recommendedName>
        <fullName evidence="2">histidine kinase</fullName>
        <ecNumber evidence="2">2.7.13.3</ecNumber>
    </recommendedName>
</protein>
<dbReference type="SUPFAM" id="SSF55874">
    <property type="entry name" value="ATPase domain of HSP90 chaperone/DNA topoisomerase II/histidine kinase"/>
    <property type="match status" value="1"/>
</dbReference>
<dbReference type="GO" id="GO:0000155">
    <property type="term" value="F:phosphorelay sensor kinase activity"/>
    <property type="evidence" value="ECO:0007669"/>
    <property type="project" value="InterPro"/>
</dbReference>
<reference evidence="12" key="1">
    <citation type="submission" date="2016-10" db="EMBL/GenBank/DDBJ databases">
        <title>CRISPR-Cas defence system in Roseofilum reptotaenium: evidence of a bacteriophage-cyanobacterium arms race in the coral black band disease.</title>
        <authorList>
            <person name="Buerger P."/>
            <person name="Wood-Charlson E.M."/>
            <person name="Weynberg K.D."/>
            <person name="Willis B."/>
            <person name="Van Oppen M.J."/>
        </authorList>
    </citation>
    <scope>NUCLEOTIDE SEQUENCE [LARGE SCALE GENOMIC DNA]</scope>
    <source>
        <strain evidence="12">AO1-A</strain>
    </source>
</reference>
<keyword evidence="4" id="KW-0808">Transferase</keyword>
<evidence type="ECO:0000256" key="8">
    <source>
        <dbReference type="ARBA" id="ARBA00023012"/>
    </source>
</evidence>
<dbReference type="InterPro" id="IPR036890">
    <property type="entry name" value="HATPase_C_sf"/>
</dbReference>
<name>A0A1L9QXQ0_9CYAN</name>